<dbReference type="EMBL" id="CM023482">
    <property type="protein sequence ID" value="KAH6939764.1"/>
    <property type="molecule type" value="Genomic_DNA"/>
</dbReference>
<name>A0ACB7T0R4_HYAAI</name>
<accession>A0ACB7T0R4</accession>
<protein>
    <submittedName>
        <fullName evidence="1">Uncharacterized protein</fullName>
    </submittedName>
</protein>
<evidence type="ECO:0000313" key="2">
    <source>
        <dbReference type="Proteomes" id="UP000821845"/>
    </source>
</evidence>
<comment type="caution">
    <text evidence="1">The sequence shown here is derived from an EMBL/GenBank/DDBJ whole genome shotgun (WGS) entry which is preliminary data.</text>
</comment>
<proteinExistence type="predicted"/>
<reference evidence="1" key="1">
    <citation type="submission" date="2020-05" db="EMBL/GenBank/DDBJ databases">
        <title>Large-scale comparative analyses of tick genomes elucidate their genetic diversity and vector capacities.</title>
        <authorList>
            <person name="Jia N."/>
            <person name="Wang J."/>
            <person name="Shi W."/>
            <person name="Du L."/>
            <person name="Sun Y."/>
            <person name="Zhan W."/>
            <person name="Jiang J."/>
            <person name="Wang Q."/>
            <person name="Zhang B."/>
            <person name="Ji P."/>
            <person name="Sakyi L.B."/>
            <person name="Cui X."/>
            <person name="Yuan T."/>
            <person name="Jiang B."/>
            <person name="Yang W."/>
            <person name="Lam T.T.-Y."/>
            <person name="Chang Q."/>
            <person name="Ding S."/>
            <person name="Wang X."/>
            <person name="Zhu J."/>
            <person name="Ruan X."/>
            <person name="Zhao L."/>
            <person name="Wei J."/>
            <person name="Que T."/>
            <person name="Du C."/>
            <person name="Cheng J."/>
            <person name="Dai P."/>
            <person name="Han X."/>
            <person name="Huang E."/>
            <person name="Gao Y."/>
            <person name="Liu J."/>
            <person name="Shao H."/>
            <person name="Ye R."/>
            <person name="Li L."/>
            <person name="Wei W."/>
            <person name="Wang X."/>
            <person name="Wang C."/>
            <person name="Yang T."/>
            <person name="Huo Q."/>
            <person name="Li W."/>
            <person name="Guo W."/>
            <person name="Chen H."/>
            <person name="Zhou L."/>
            <person name="Ni X."/>
            <person name="Tian J."/>
            <person name="Zhou Y."/>
            <person name="Sheng Y."/>
            <person name="Liu T."/>
            <person name="Pan Y."/>
            <person name="Xia L."/>
            <person name="Li J."/>
            <person name="Zhao F."/>
            <person name="Cao W."/>
        </authorList>
    </citation>
    <scope>NUCLEOTIDE SEQUENCE</scope>
    <source>
        <strain evidence="1">Hyas-2018</strain>
    </source>
</reference>
<gene>
    <name evidence="1" type="ORF">HPB50_021568</name>
</gene>
<evidence type="ECO:0000313" key="1">
    <source>
        <dbReference type="EMBL" id="KAH6939764.1"/>
    </source>
</evidence>
<dbReference type="Proteomes" id="UP000821845">
    <property type="component" value="Chromosome 2"/>
</dbReference>
<organism evidence="1 2">
    <name type="scientific">Hyalomma asiaticum</name>
    <name type="common">Tick</name>
    <dbReference type="NCBI Taxonomy" id="266040"/>
    <lineage>
        <taxon>Eukaryota</taxon>
        <taxon>Metazoa</taxon>
        <taxon>Ecdysozoa</taxon>
        <taxon>Arthropoda</taxon>
        <taxon>Chelicerata</taxon>
        <taxon>Arachnida</taxon>
        <taxon>Acari</taxon>
        <taxon>Parasitiformes</taxon>
        <taxon>Ixodida</taxon>
        <taxon>Ixodoidea</taxon>
        <taxon>Ixodidae</taxon>
        <taxon>Hyalomminae</taxon>
        <taxon>Hyalomma</taxon>
    </lineage>
</organism>
<keyword evidence="2" id="KW-1185">Reference proteome</keyword>
<sequence>MQLFGNFKATWSSRSQHRASRSVYRECGALCPDITDVSIPPSDTSHLSDHFKQHFDNLLLLRLELRRRQVITRPYLWLTCSCPCFSQLYVQSSAPFHKQTTCHRTSRQYNCFSHLCDPRTSKFGFTRSRRNFPCTALPRKRHTTTTQPQSFLLMVPATSPTFNPSDATPYQNLKTEVLERFMPSECVRLQQLLAEGDLGDRRPSHLLQQMRQLLGEHNPIPVVLAAAGDANLDRLAELTDKVHEATAASAHAVSPTADKVISHLEDRMDQLAASISALRSPLQETRWPRSSNRALPRTREAGSPSTPPFCWYHRRCRHRATKCTPCS</sequence>